<evidence type="ECO:0000256" key="39">
    <source>
        <dbReference type="RuleBase" id="RU003560"/>
    </source>
</evidence>
<evidence type="ECO:0000256" key="28">
    <source>
        <dbReference type="ARBA" id="ARBA00044055"/>
    </source>
</evidence>
<comment type="function">
    <text evidence="38">Multifunctional aminotransferase with a broad substrate specificity. Catalyzes the conversion of glyoxylate to glycine using alanine as the amino donor. Catalyzes metabolism of not L- but the D-isomer of D-beta-aminoisobutyric acid to generate 2-methyl-3-oxopropanoate and alanine. Catalyzes the transfer of the amino group from beta-alanine to pyruvate to yield L-alanine and 3-oxopropanoate. Can metabolize NG-monomethyl-L-arginine (NMMA), asymmetric NG,NG-dimethyl-L-arginine (ADMA) and symmetric NG,N'G-dimethyl-L-arginine (SDMA). ADMA is a potent inhibitor of nitric-oxide (NO) synthase, and this activity provides mechanism through which the kidney regulates blood pressure.</text>
</comment>
<proteinExistence type="inferred from homology"/>
<evidence type="ECO:0000256" key="33">
    <source>
        <dbReference type="ARBA" id="ARBA00048500"/>
    </source>
</evidence>
<comment type="catalytic activity">
    <reaction evidence="24">
        <text>L-ornithine + pyruvate = 5-amino-2-oxopentanoate + L-alanine</text>
        <dbReference type="Rhea" id="RHEA:77327"/>
        <dbReference type="ChEBI" id="CHEBI:15361"/>
        <dbReference type="ChEBI" id="CHEBI:46911"/>
        <dbReference type="ChEBI" id="CHEBI:57972"/>
        <dbReference type="ChEBI" id="CHEBI:58802"/>
    </reaction>
</comment>
<protein>
    <recommendedName>
        <fullName evidence="13">Alanine--glyoxylate aminotransferase 2, mitochondrial</fullName>
        <ecNumber evidence="28">2.6.1.18</ecNumber>
        <ecNumber evidence="12">2.6.1.40</ecNumber>
        <ecNumber evidence="5">2.6.1.44</ecNumber>
    </recommendedName>
    <alternativeName>
        <fullName evidence="14">(R)-3-amino-2-methylpropionate--pyruvate transaminase</fullName>
    </alternativeName>
    <alternativeName>
        <fullName evidence="16">Beta-ALAAT II</fullName>
    </alternativeName>
    <alternativeName>
        <fullName evidence="17">Beta-alanine-pyruvate aminotransferase</fullName>
    </alternativeName>
    <alternativeName>
        <fullName evidence="30">D-3-aminoisobutyrate-pyruvate aminotransferase</fullName>
    </alternativeName>
    <alternativeName>
        <fullName evidence="15">D-AIBAT</fullName>
    </alternativeName>
    <alternativeName>
        <fullName evidence="29">D-beta-aminoisobutyrate-pyruvate aminotransferase</fullName>
    </alternativeName>
</protein>
<evidence type="ECO:0000256" key="11">
    <source>
        <dbReference type="ARBA" id="ARBA00033660"/>
    </source>
</evidence>
<dbReference type="GO" id="GO:0047305">
    <property type="term" value="F:(R)-3-amino-2-methylpropionate-pyruvate transaminase activity"/>
    <property type="evidence" value="ECO:0007669"/>
    <property type="project" value="UniProtKB-EC"/>
</dbReference>
<evidence type="ECO:0000256" key="13">
    <source>
        <dbReference type="ARBA" id="ARBA00039862"/>
    </source>
</evidence>
<evidence type="ECO:0000313" key="40">
    <source>
        <dbReference type="EMBL" id="KRF84681.1"/>
    </source>
</evidence>
<evidence type="ECO:0000256" key="21">
    <source>
        <dbReference type="ARBA" id="ARBA00043749"/>
    </source>
</evidence>
<comment type="similarity">
    <text evidence="3 39">Belongs to the class-III pyridoxal-phosphate-dependent aminotransferase family.</text>
</comment>
<evidence type="ECO:0000256" key="19">
    <source>
        <dbReference type="ARBA" id="ARBA00043679"/>
    </source>
</evidence>
<dbReference type="SUPFAM" id="SSF53383">
    <property type="entry name" value="PLP-dependent transferases"/>
    <property type="match status" value="1"/>
</dbReference>
<dbReference type="InterPro" id="IPR049704">
    <property type="entry name" value="Aminotrans_3_PPA_site"/>
</dbReference>
<evidence type="ECO:0000256" key="30">
    <source>
        <dbReference type="ARBA" id="ARBA00044258"/>
    </source>
</evidence>
<dbReference type="EC" id="2.6.1.40" evidence="12"/>
<dbReference type="GO" id="GO:0019481">
    <property type="term" value="P:L-alanine catabolic process, by transamination"/>
    <property type="evidence" value="ECO:0007669"/>
    <property type="project" value="TreeGrafter"/>
</dbReference>
<dbReference type="SMR" id="A0A0Q9WJ19"/>
<evidence type="ECO:0000256" key="35">
    <source>
        <dbReference type="ARBA" id="ARBA00048760"/>
    </source>
</evidence>
<evidence type="ECO:0000256" key="4">
    <source>
        <dbReference type="ARBA" id="ARBA00011881"/>
    </source>
</evidence>
<dbReference type="EC" id="2.6.1.18" evidence="28"/>
<evidence type="ECO:0000256" key="26">
    <source>
        <dbReference type="ARBA" id="ARBA00043825"/>
    </source>
</evidence>
<evidence type="ECO:0000256" key="38">
    <source>
        <dbReference type="ARBA" id="ARBA00058068"/>
    </source>
</evidence>
<evidence type="ECO:0000256" key="10">
    <source>
        <dbReference type="ARBA" id="ARBA00023128"/>
    </source>
</evidence>
<evidence type="ECO:0000256" key="3">
    <source>
        <dbReference type="ARBA" id="ARBA00008954"/>
    </source>
</evidence>
<dbReference type="Proteomes" id="UP000008792">
    <property type="component" value="Unassembled WGS sequence"/>
</dbReference>
<keyword evidence="41" id="KW-1185">Reference proteome</keyword>
<evidence type="ECO:0000256" key="31">
    <source>
        <dbReference type="ARBA" id="ARBA00047892"/>
    </source>
</evidence>
<comment type="catalytic activity">
    <reaction evidence="11">
        <text>glyoxylate + L-alanine = glycine + pyruvate</text>
        <dbReference type="Rhea" id="RHEA:24248"/>
        <dbReference type="ChEBI" id="CHEBI:15361"/>
        <dbReference type="ChEBI" id="CHEBI:36655"/>
        <dbReference type="ChEBI" id="CHEBI:57305"/>
        <dbReference type="ChEBI" id="CHEBI:57972"/>
        <dbReference type="EC" id="2.6.1.44"/>
    </reaction>
    <physiologicalReaction direction="left-to-right" evidence="11">
        <dbReference type="Rhea" id="RHEA:24249"/>
    </physiologicalReaction>
</comment>
<gene>
    <name evidence="40" type="primary">Dvir\GJ13565</name>
    <name evidence="40" type="ORF">Dvir_GJ13565</name>
</gene>
<evidence type="ECO:0000313" key="41">
    <source>
        <dbReference type="Proteomes" id="UP000008792"/>
    </source>
</evidence>
<comment type="catalytic activity">
    <reaction evidence="19">
        <text>(2S)-2-aminobutanoate + glyoxylate = 2-oxobutanoate + glycine</text>
        <dbReference type="Rhea" id="RHEA:77339"/>
        <dbReference type="ChEBI" id="CHEBI:16763"/>
        <dbReference type="ChEBI" id="CHEBI:36655"/>
        <dbReference type="ChEBI" id="CHEBI:57305"/>
        <dbReference type="ChEBI" id="CHEBI:74359"/>
    </reaction>
</comment>
<keyword evidence="9" id="KW-0809">Transit peptide</keyword>
<evidence type="ECO:0000256" key="36">
    <source>
        <dbReference type="ARBA" id="ARBA00048916"/>
    </source>
</evidence>
<evidence type="ECO:0000256" key="29">
    <source>
        <dbReference type="ARBA" id="ARBA00044257"/>
    </source>
</evidence>
<comment type="catalytic activity">
    <reaction evidence="27">
        <text>2-oxopentanoate + N(omega),N(omega)-dimethyl-L-arginine = 5-(3,3-dimethylguanidino)-2-oxopentanoate + L-2-aminopentanoate</text>
        <dbReference type="Rhea" id="RHEA:77359"/>
        <dbReference type="ChEBI" id="CHEBI:28644"/>
        <dbReference type="ChEBI" id="CHEBI:58326"/>
        <dbReference type="ChEBI" id="CHEBI:58441"/>
        <dbReference type="ChEBI" id="CHEBI:197301"/>
    </reaction>
</comment>
<evidence type="ECO:0000256" key="23">
    <source>
        <dbReference type="ARBA" id="ARBA00043758"/>
    </source>
</evidence>
<evidence type="ECO:0000256" key="15">
    <source>
        <dbReference type="ARBA" id="ARBA00041845"/>
    </source>
</evidence>
<dbReference type="InterPro" id="IPR005814">
    <property type="entry name" value="Aminotrans_3"/>
</dbReference>
<comment type="catalytic activity">
    <reaction evidence="31">
        <text>N(omega),N(omega)-dimethyl-L-arginine + glyoxylate = 5-(3,3-dimethylguanidino)-2-oxopentanoate + glycine</text>
        <dbReference type="Rhea" id="RHEA:77311"/>
        <dbReference type="ChEBI" id="CHEBI:36655"/>
        <dbReference type="ChEBI" id="CHEBI:57305"/>
        <dbReference type="ChEBI" id="CHEBI:58326"/>
        <dbReference type="ChEBI" id="CHEBI:197301"/>
    </reaction>
</comment>
<evidence type="ECO:0000256" key="2">
    <source>
        <dbReference type="ARBA" id="ARBA00004173"/>
    </source>
</evidence>
<comment type="catalytic activity">
    <reaction evidence="22">
        <text>2-oxobutanoate + L-alanine = (2S)-2-aminobutanoate + pyruvate</text>
        <dbReference type="Rhea" id="RHEA:77355"/>
        <dbReference type="ChEBI" id="CHEBI:15361"/>
        <dbReference type="ChEBI" id="CHEBI:16763"/>
        <dbReference type="ChEBI" id="CHEBI:57972"/>
        <dbReference type="ChEBI" id="CHEBI:74359"/>
        <dbReference type="EC" id="2.6.1.44"/>
    </reaction>
</comment>
<dbReference type="GO" id="GO:0008453">
    <property type="term" value="F:alanine-glyoxylate transaminase activity"/>
    <property type="evidence" value="ECO:0007669"/>
    <property type="project" value="UniProtKB-EC"/>
</dbReference>
<comment type="catalytic activity">
    <reaction evidence="32">
        <text>L-ornithine + glyoxylate = 5-amino-2-oxopentanoate + glycine</text>
        <dbReference type="Rhea" id="RHEA:77331"/>
        <dbReference type="ChEBI" id="CHEBI:36655"/>
        <dbReference type="ChEBI" id="CHEBI:46911"/>
        <dbReference type="ChEBI" id="CHEBI:57305"/>
        <dbReference type="ChEBI" id="CHEBI:58802"/>
    </reaction>
</comment>
<evidence type="ECO:0000256" key="6">
    <source>
        <dbReference type="ARBA" id="ARBA00022576"/>
    </source>
</evidence>
<evidence type="ECO:0000256" key="22">
    <source>
        <dbReference type="ARBA" id="ARBA00043751"/>
    </source>
</evidence>
<dbReference type="InParanoid" id="A0A0Q9WJ19"/>
<evidence type="ECO:0000256" key="24">
    <source>
        <dbReference type="ARBA" id="ARBA00043777"/>
    </source>
</evidence>
<evidence type="ECO:0000256" key="14">
    <source>
        <dbReference type="ARBA" id="ARBA00041662"/>
    </source>
</evidence>
<comment type="catalytic activity">
    <reaction evidence="33">
        <text>2-oxohexanoate + N(omega),N(omega)-dimethyl-L-arginine = L-2-aminohexanoate + 5-(3,3-dimethylguanidino)-2-oxopentanoate</text>
        <dbReference type="Rhea" id="RHEA:77363"/>
        <dbReference type="ChEBI" id="CHEBI:35177"/>
        <dbReference type="ChEBI" id="CHEBI:58326"/>
        <dbReference type="ChEBI" id="CHEBI:58455"/>
        <dbReference type="ChEBI" id="CHEBI:197301"/>
    </reaction>
</comment>
<dbReference type="Pfam" id="PF00202">
    <property type="entry name" value="Aminotran_3"/>
    <property type="match status" value="1"/>
</dbReference>
<dbReference type="PANTHER" id="PTHR45688">
    <property type="match status" value="1"/>
</dbReference>
<evidence type="ECO:0000256" key="12">
    <source>
        <dbReference type="ARBA" id="ARBA00039130"/>
    </source>
</evidence>
<comment type="catalytic activity">
    <reaction evidence="36">
        <text>oxaloacetate + L-alanine = L-aspartate + pyruvate</text>
        <dbReference type="Rhea" id="RHEA:77347"/>
        <dbReference type="ChEBI" id="CHEBI:15361"/>
        <dbReference type="ChEBI" id="CHEBI:16452"/>
        <dbReference type="ChEBI" id="CHEBI:29991"/>
        <dbReference type="ChEBI" id="CHEBI:57972"/>
    </reaction>
</comment>
<comment type="catalytic activity">
    <reaction evidence="20">
        <text>(R)-3-amino-2-methylpropanoate + pyruvate = 2-methyl-3-oxopropanoate + L-alanine</text>
        <dbReference type="Rhea" id="RHEA:18393"/>
        <dbReference type="ChEBI" id="CHEBI:15361"/>
        <dbReference type="ChEBI" id="CHEBI:57700"/>
        <dbReference type="ChEBI" id="CHEBI:57731"/>
        <dbReference type="ChEBI" id="CHEBI:57972"/>
        <dbReference type="EC" id="2.6.1.40"/>
    </reaction>
    <physiologicalReaction direction="left-to-right" evidence="20">
        <dbReference type="Rhea" id="RHEA:18394"/>
    </physiologicalReaction>
</comment>
<evidence type="ECO:0000256" key="32">
    <source>
        <dbReference type="ARBA" id="ARBA00048264"/>
    </source>
</evidence>
<evidence type="ECO:0000256" key="7">
    <source>
        <dbReference type="ARBA" id="ARBA00022679"/>
    </source>
</evidence>
<dbReference type="FunCoup" id="A0A0Q9WJ19">
    <property type="interactions" value="154"/>
</dbReference>
<keyword evidence="10" id="KW-0496">Mitochondrion</keyword>
<dbReference type="Gene3D" id="3.90.1150.10">
    <property type="entry name" value="Aspartate Aminotransferase, domain 1"/>
    <property type="match status" value="1"/>
</dbReference>
<dbReference type="InterPro" id="IPR015422">
    <property type="entry name" value="PyrdxlP-dep_Trfase_small"/>
</dbReference>
<keyword evidence="8 39" id="KW-0663">Pyridoxal phosphate</keyword>
<evidence type="ECO:0000256" key="16">
    <source>
        <dbReference type="ARBA" id="ARBA00042611"/>
    </source>
</evidence>
<evidence type="ECO:0000256" key="17">
    <source>
        <dbReference type="ARBA" id="ARBA00042669"/>
    </source>
</evidence>
<organism evidence="40 41">
    <name type="scientific">Drosophila virilis</name>
    <name type="common">Fruit fly</name>
    <dbReference type="NCBI Taxonomy" id="7244"/>
    <lineage>
        <taxon>Eukaryota</taxon>
        <taxon>Metazoa</taxon>
        <taxon>Ecdysozoa</taxon>
        <taxon>Arthropoda</taxon>
        <taxon>Hexapoda</taxon>
        <taxon>Insecta</taxon>
        <taxon>Pterygota</taxon>
        <taxon>Neoptera</taxon>
        <taxon>Endopterygota</taxon>
        <taxon>Diptera</taxon>
        <taxon>Brachycera</taxon>
        <taxon>Muscomorpha</taxon>
        <taxon>Ephydroidea</taxon>
        <taxon>Drosophilidae</taxon>
        <taxon>Drosophila</taxon>
    </lineage>
</organism>
<evidence type="ECO:0000256" key="5">
    <source>
        <dbReference type="ARBA" id="ARBA00013049"/>
    </source>
</evidence>
<comment type="catalytic activity">
    <reaction evidence="25">
        <text>N(omega),N('omega)-dimethyl-L-arginine + pyruvate = 5-(3,3'-dimethylguanidino)-2-oxopentanoate + L-alanine</text>
        <dbReference type="Rhea" id="RHEA:77307"/>
        <dbReference type="ChEBI" id="CHEBI:15361"/>
        <dbReference type="ChEBI" id="CHEBI:57972"/>
        <dbReference type="ChEBI" id="CHEBI:197308"/>
        <dbReference type="ChEBI" id="CHEBI:197310"/>
    </reaction>
</comment>
<evidence type="ECO:0000256" key="34">
    <source>
        <dbReference type="ARBA" id="ARBA00048560"/>
    </source>
</evidence>
<evidence type="ECO:0000256" key="1">
    <source>
        <dbReference type="ARBA" id="ARBA00001933"/>
    </source>
</evidence>
<keyword evidence="6" id="KW-0032">Aminotransferase</keyword>
<name>A0A0Q9WJ19_DROVI</name>
<comment type="catalytic activity">
    <reaction evidence="35">
        <text>N(omega)-methyl-L-arginine + glyoxylate = 5-(3-methylguanidino)-2-oxopentanoate + glycine</text>
        <dbReference type="Rhea" id="RHEA:77323"/>
        <dbReference type="ChEBI" id="CHEBI:36655"/>
        <dbReference type="ChEBI" id="CHEBI:57305"/>
        <dbReference type="ChEBI" id="CHEBI:114953"/>
        <dbReference type="ChEBI" id="CHEBI:197314"/>
    </reaction>
</comment>
<evidence type="ECO:0000256" key="27">
    <source>
        <dbReference type="ARBA" id="ARBA00043826"/>
    </source>
</evidence>
<keyword evidence="7" id="KW-0808">Transferase</keyword>
<dbReference type="PIRSF" id="PIRSF000521">
    <property type="entry name" value="Transaminase_4ab_Lys_Orn"/>
    <property type="match status" value="1"/>
</dbReference>
<reference evidence="40 41" key="1">
    <citation type="journal article" date="2007" name="Nature">
        <title>Evolution of genes and genomes on the Drosophila phylogeny.</title>
        <authorList>
            <consortium name="Drosophila 12 Genomes Consortium"/>
            <person name="Clark A.G."/>
            <person name="Eisen M.B."/>
            <person name="Smith D.R."/>
            <person name="Bergman C.M."/>
            <person name="Oliver B."/>
            <person name="Markow T.A."/>
            <person name="Kaufman T.C."/>
            <person name="Kellis M."/>
            <person name="Gelbart W."/>
            <person name="Iyer V.N."/>
            <person name="Pollard D.A."/>
            <person name="Sackton T.B."/>
            <person name="Larracuente A.M."/>
            <person name="Singh N.D."/>
            <person name="Abad J.P."/>
            <person name="Abt D.N."/>
            <person name="Adryan B."/>
            <person name="Aguade M."/>
            <person name="Akashi H."/>
            <person name="Anderson W.W."/>
            <person name="Aquadro C.F."/>
            <person name="Ardell D.H."/>
            <person name="Arguello R."/>
            <person name="Artieri C.G."/>
            <person name="Barbash D.A."/>
            <person name="Barker D."/>
            <person name="Barsanti P."/>
            <person name="Batterham P."/>
            <person name="Batzoglou S."/>
            <person name="Begun D."/>
            <person name="Bhutkar A."/>
            <person name="Blanco E."/>
            <person name="Bosak S.A."/>
            <person name="Bradley R.K."/>
            <person name="Brand A.D."/>
            <person name="Brent M.R."/>
            <person name="Brooks A.N."/>
            <person name="Brown R.H."/>
            <person name="Butlin R.K."/>
            <person name="Caggese C."/>
            <person name="Calvi B.R."/>
            <person name="Bernardo de Carvalho A."/>
            <person name="Caspi A."/>
            <person name="Castrezana S."/>
            <person name="Celniker S.E."/>
            <person name="Chang J.L."/>
            <person name="Chapple C."/>
            <person name="Chatterji S."/>
            <person name="Chinwalla A."/>
            <person name="Civetta A."/>
            <person name="Clifton S.W."/>
            <person name="Comeron J.M."/>
            <person name="Costello J.C."/>
            <person name="Coyne J.A."/>
            <person name="Daub J."/>
            <person name="David R.G."/>
            <person name="Delcher A.L."/>
            <person name="Delehaunty K."/>
            <person name="Do C.B."/>
            <person name="Ebling H."/>
            <person name="Edwards K."/>
            <person name="Eickbush T."/>
            <person name="Evans J.D."/>
            <person name="Filipski A."/>
            <person name="Findeiss S."/>
            <person name="Freyhult E."/>
            <person name="Fulton L."/>
            <person name="Fulton R."/>
            <person name="Garcia A.C."/>
            <person name="Gardiner A."/>
            <person name="Garfield D.A."/>
            <person name="Garvin B.E."/>
            <person name="Gibson G."/>
            <person name="Gilbert D."/>
            <person name="Gnerre S."/>
            <person name="Godfrey J."/>
            <person name="Good R."/>
            <person name="Gotea V."/>
            <person name="Gravely B."/>
            <person name="Greenberg A.J."/>
            <person name="Griffiths-Jones S."/>
            <person name="Gross S."/>
            <person name="Guigo R."/>
            <person name="Gustafson E.A."/>
            <person name="Haerty W."/>
            <person name="Hahn M.W."/>
            <person name="Halligan D.L."/>
            <person name="Halpern A.L."/>
            <person name="Halter G.M."/>
            <person name="Han M.V."/>
            <person name="Heger A."/>
            <person name="Hillier L."/>
            <person name="Hinrichs A.S."/>
            <person name="Holmes I."/>
            <person name="Hoskins R.A."/>
            <person name="Hubisz M.J."/>
            <person name="Hultmark D."/>
            <person name="Huntley M.A."/>
            <person name="Jaffe D.B."/>
            <person name="Jagadeeshan S."/>
            <person name="Jeck W.R."/>
            <person name="Johnson J."/>
            <person name="Jones C.D."/>
            <person name="Jordan W.C."/>
            <person name="Karpen G.H."/>
            <person name="Kataoka E."/>
            <person name="Keightley P.D."/>
            <person name="Kheradpour P."/>
            <person name="Kirkness E.F."/>
            <person name="Koerich L.B."/>
            <person name="Kristiansen K."/>
            <person name="Kudrna D."/>
            <person name="Kulathinal R.J."/>
            <person name="Kumar S."/>
            <person name="Kwok R."/>
            <person name="Lander E."/>
            <person name="Langley C.H."/>
            <person name="Lapoint R."/>
            <person name="Lazzaro B.P."/>
            <person name="Lee S.J."/>
            <person name="Levesque L."/>
            <person name="Li R."/>
            <person name="Lin C.F."/>
            <person name="Lin M.F."/>
            <person name="Lindblad-Toh K."/>
            <person name="Llopart A."/>
            <person name="Long M."/>
            <person name="Low L."/>
            <person name="Lozovsky E."/>
            <person name="Lu J."/>
            <person name="Luo M."/>
            <person name="Machado C.A."/>
            <person name="Makalowski W."/>
            <person name="Marzo M."/>
            <person name="Matsuda M."/>
            <person name="Matzkin L."/>
            <person name="McAllister B."/>
            <person name="McBride C.S."/>
            <person name="McKernan B."/>
            <person name="McKernan K."/>
            <person name="Mendez-Lago M."/>
            <person name="Minx P."/>
            <person name="Mollenhauer M.U."/>
            <person name="Montooth K."/>
            <person name="Mount S.M."/>
            <person name="Mu X."/>
            <person name="Myers E."/>
            <person name="Negre B."/>
            <person name="Newfeld S."/>
            <person name="Nielsen R."/>
            <person name="Noor M.A."/>
            <person name="O'Grady P."/>
            <person name="Pachter L."/>
            <person name="Papaceit M."/>
            <person name="Parisi M.J."/>
            <person name="Parisi M."/>
            <person name="Parts L."/>
            <person name="Pedersen J.S."/>
            <person name="Pesole G."/>
            <person name="Phillippy A.M."/>
            <person name="Ponting C.P."/>
            <person name="Pop M."/>
            <person name="Porcelli D."/>
            <person name="Powell J.R."/>
            <person name="Prohaska S."/>
            <person name="Pruitt K."/>
            <person name="Puig M."/>
            <person name="Quesneville H."/>
            <person name="Ram K.R."/>
            <person name="Rand D."/>
            <person name="Rasmussen M.D."/>
            <person name="Reed L.K."/>
            <person name="Reenan R."/>
            <person name="Reily A."/>
            <person name="Remington K.A."/>
            <person name="Rieger T.T."/>
            <person name="Ritchie M.G."/>
            <person name="Robin C."/>
            <person name="Rogers Y.H."/>
            <person name="Rohde C."/>
            <person name="Rozas J."/>
            <person name="Rubenfield M.J."/>
            <person name="Ruiz A."/>
            <person name="Russo S."/>
            <person name="Salzberg S.L."/>
            <person name="Sanchez-Gracia A."/>
            <person name="Saranga D.J."/>
            <person name="Sato H."/>
            <person name="Schaeffer S.W."/>
            <person name="Schatz M.C."/>
            <person name="Schlenke T."/>
            <person name="Schwartz R."/>
            <person name="Segarra C."/>
            <person name="Singh R.S."/>
            <person name="Sirot L."/>
            <person name="Sirota M."/>
            <person name="Sisneros N.B."/>
            <person name="Smith C.D."/>
            <person name="Smith T.F."/>
            <person name="Spieth J."/>
            <person name="Stage D.E."/>
            <person name="Stark A."/>
            <person name="Stephan W."/>
            <person name="Strausberg R.L."/>
            <person name="Strempel S."/>
            <person name="Sturgill D."/>
            <person name="Sutton G."/>
            <person name="Sutton G.G."/>
            <person name="Tao W."/>
            <person name="Teichmann S."/>
            <person name="Tobari Y.N."/>
            <person name="Tomimura Y."/>
            <person name="Tsolas J.M."/>
            <person name="Valente V.L."/>
            <person name="Venter E."/>
            <person name="Venter J.C."/>
            <person name="Vicario S."/>
            <person name="Vieira F.G."/>
            <person name="Vilella A.J."/>
            <person name="Villasante A."/>
            <person name="Walenz B."/>
            <person name="Wang J."/>
            <person name="Wasserman M."/>
            <person name="Watts T."/>
            <person name="Wilson D."/>
            <person name="Wilson R.K."/>
            <person name="Wing R.A."/>
            <person name="Wolfner M.F."/>
            <person name="Wong A."/>
            <person name="Wong G.K."/>
            <person name="Wu C.I."/>
            <person name="Wu G."/>
            <person name="Yamamoto D."/>
            <person name="Yang H.P."/>
            <person name="Yang S.P."/>
            <person name="Yorke J.A."/>
            <person name="Yoshida K."/>
            <person name="Zdobnov E."/>
            <person name="Zhang P."/>
            <person name="Zhang Y."/>
            <person name="Zimin A.V."/>
            <person name="Baldwin J."/>
            <person name="Abdouelleil A."/>
            <person name="Abdulkadir J."/>
            <person name="Abebe A."/>
            <person name="Abera B."/>
            <person name="Abreu J."/>
            <person name="Acer S.C."/>
            <person name="Aftuck L."/>
            <person name="Alexander A."/>
            <person name="An P."/>
            <person name="Anderson E."/>
            <person name="Anderson S."/>
            <person name="Arachi H."/>
            <person name="Azer M."/>
            <person name="Bachantsang P."/>
            <person name="Barry A."/>
            <person name="Bayul T."/>
            <person name="Berlin A."/>
            <person name="Bessette D."/>
            <person name="Bloom T."/>
            <person name="Blye J."/>
            <person name="Boguslavskiy L."/>
            <person name="Bonnet C."/>
            <person name="Boukhgalter B."/>
            <person name="Bourzgui I."/>
            <person name="Brown A."/>
            <person name="Cahill P."/>
            <person name="Channer S."/>
            <person name="Cheshatsang Y."/>
            <person name="Chuda L."/>
            <person name="Citroen M."/>
            <person name="Collymore A."/>
            <person name="Cooke P."/>
            <person name="Costello M."/>
            <person name="D'Aco K."/>
            <person name="Daza R."/>
            <person name="De Haan G."/>
            <person name="DeGray S."/>
            <person name="DeMaso C."/>
            <person name="Dhargay N."/>
            <person name="Dooley K."/>
            <person name="Dooley E."/>
            <person name="Doricent M."/>
            <person name="Dorje P."/>
            <person name="Dorjee K."/>
            <person name="Dupes A."/>
            <person name="Elong R."/>
            <person name="Falk J."/>
            <person name="Farina A."/>
            <person name="Faro S."/>
            <person name="Ferguson D."/>
            <person name="Fisher S."/>
            <person name="Foley C.D."/>
            <person name="Franke A."/>
            <person name="Friedrich D."/>
            <person name="Gadbois L."/>
            <person name="Gearin G."/>
            <person name="Gearin C.R."/>
            <person name="Giannoukos G."/>
            <person name="Goode T."/>
            <person name="Graham J."/>
            <person name="Grandbois E."/>
            <person name="Grewal S."/>
            <person name="Gyaltsen K."/>
            <person name="Hafez N."/>
            <person name="Hagos B."/>
            <person name="Hall J."/>
            <person name="Henson C."/>
            <person name="Hollinger A."/>
            <person name="Honan T."/>
            <person name="Huard M.D."/>
            <person name="Hughes L."/>
            <person name="Hurhula B."/>
            <person name="Husby M.E."/>
            <person name="Kamat A."/>
            <person name="Kanga B."/>
            <person name="Kashin S."/>
            <person name="Khazanovich D."/>
            <person name="Kisner P."/>
            <person name="Lance K."/>
            <person name="Lara M."/>
            <person name="Lee W."/>
            <person name="Lennon N."/>
            <person name="Letendre F."/>
            <person name="LeVine R."/>
            <person name="Lipovsky A."/>
            <person name="Liu X."/>
            <person name="Liu J."/>
            <person name="Liu S."/>
            <person name="Lokyitsang T."/>
            <person name="Lokyitsang Y."/>
            <person name="Lubonja R."/>
            <person name="Lui A."/>
            <person name="MacDonald P."/>
            <person name="Magnisalis V."/>
            <person name="Maru K."/>
            <person name="Matthews C."/>
            <person name="McCusker W."/>
            <person name="McDonough S."/>
            <person name="Mehta T."/>
            <person name="Meldrim J."/>
            <person name="Meneus L."/>
            <person name="Mihai O."/>
            <person name="Mihalev A."/>
            <person name="Mihova T."/>
            <person name="Mittelman R."/>
            <person name="Mlenga V."/>
            <person name="Montmayeur A."/>
            <person name="Mulrain L."/>
            <person name="Navidi A."/>
            <person name="Naylor J."/>
            <person name="Negash T."/>
            <person name="Nguyen T."/>
            <person name="Nguyen N."/>
            <person name="Nicol R."/>
            <person name="Norbu C."/>
            <person name="Norbu N."/>
            <person name="Novod N."/>
            <person name="O'Neill B."/>
            <person name="Osman S."/>
            <person name="Markiewicz E."/>
            <person name="Oyono O.L."/>
            <person name="Patti C."/>
            <person name="Phunkhang P."/>
            <person name="Pierre F."/>
            <person name="Priest M."/>
            <person name="Raghuraman S."/>
            <person name="Rege F."/>
            <person name="Reyes R."/>
            <person name="Rise C."/>
            <person name="Rogov P."/>
            <person name="Ross K."/>
            <person name="Ryan E."/>
            <person name="Settipalli S."/>
            <person name="Shea T."/>
            <person name="Sherpa N."/>
            <person name="Shi L."/>
            <person name="Shih D."/>
            <person name="Sparrow T."/>
            <person name="Spaulding J."/>
            <person name="Stalker J."/>
            <person name="Stange-Thomann N."/>
            <person name="Stavropoulos S."/>
            <person name="Stone C."/>
            <person name="Strader C."/>
            <person name="Tesfaye S."/>
            <person name="Thomson T."/>
            <person name="Thoulutsang Y."/>
            <person name="Thoulutsang D."/>
            <person name="Topham K."/>
            <person name="Topping I."/>
            <person name="Tsamla T."/>
            <person name="Vassiliev H."/>
            <person name="Vo A."/>
            <person name="Wangchuk T."/>
            <person name="Wangdi T."/>
            <person name="Weiand M."/>
            <person name="Wilkinson J."/>
            <person name="Wilson A."/>
            <person name="Yadav S."/>
            <person name="Young G."/>
            <person name="Yu Q."/>
            <person name="Zembek L."/>
            <person name="Zhong D."/>
            <person name="Zimmer A."/>
            <person name="Zwirko Z."/>
            <person name="Jaffe D.B."/>
            <person name="Alvarez P."/>
            <person name="Brockman W."/>
            <person name="Butler J."/>
            <person name="Chin C."/>
            <person name="Gnerre S."/>
            <person name="Grabherr M."/>
            <person name="Kleber M."/>
            <person name="Mauceli E."/>
            <person name="MacCallum I."/>
        </authorList>
    </citation>
    <scope>NUCLEOTIDE SEQUENCE [LARGE SCALE GENOMIC DNA]</scope>
    <source>
        <strain evidence="41">Tucson 15010-1051.87</strain>
    </source>
</reference>
<sequence length="518" mass="57457">MMSKRLLAAQTTRKLIRTSSTLHSKAAPAVMSQPQIEMPECEHRPAAYNGPSYEQILETRKNHLTPNLVAHFKKPLVIHAGHMQWLYDHEGRRYLDMFGGIVTVSVGHCHPKVNQALSEQISKLWHTTNIYMHPKIHEYAERLAAKFPGNLKAVCFVNSGSEANDLAMLMARLHTGNQDILTFRNAYHGMSPYTMGLTAHSTWRYPLPGVNNGILHVMNPDPYQGIWGGSACRDSPVQTTRSCSCAPDNCQAGTNYYNELEQTFKYSLPRGKVAAMFAESIQGVGGTVQFPKGYLKRAAALVRANGGLFVADEVQTGFGRTGDHFWGFEAHDYTPDIVTMAKGIGNGFPLAAVVTTPEIAASLGMALHFNTYGGNPMASAVGMAVLDVIEEEQLQLNSLEVGNYFLKCLEELQQRFELIGDVRGKGLMIGVELVNDRETRAPLAAPHVLDIWETCKDMGVLFGRGGLNGNVLSFRPPLCLSYEDVEFALHILETVFVEHMNKRPRSWRTITTRNRGTH</sequence>
<dbReference type="PROSITE" id="PS00600">
    <property type="entry name" value="AA_TRANSFER_CLASS_3"/>
    <property type="match status" value="1"/>
</dbReference>
<dbReference type="AlphaFoldDB" id="A0A0Q9WJ19"/>
<evidence type="ECO:0000256" key="18">
    <source>
        <dbReference type="ARBA" id="ARBA00043669"/>
    </source>
</evidence>
<dbReference type="FunFam" id="3.40.640.10:FF:000055">
    <property type="entry name" value="Alanine--glyoxylate aminotransferase 2, mitochondrial"/>
    <property type="match status" value="1"/>
</dbReference>
<dbReference type="CDD" id="cd00610">
    <property type="entry name" value="OAT_like"/>
    <property type="match status" value="1"/>
</dbReference>
<dbReference type="EC" id="2.6.1.44" evidence="5"/>
<comment type="cofactor">
    <cofactor evidence="1">
        <name>pyridoxal 5'-phosphate</name>
        <dbReference type="ChEBI" id="CHEBI:597326"/>
    </cofactor>
</comment>
<dbReference type="GO" id="GO:0030170">
    <property type="term" value="F:pyridoxal phosphate binding"/>
    <property type="evidence" value="ECO:0007669"/>
    <property type="project" value="InterPro"/>
</dbReference>
<comment type="subunit">
    <text evidence="4">Homotetramer.</text>
</comment>
<evidence type="ECO:0000256" key="8">
    <source>
        <dbReference type="ARBA" id="ARBA00022898"/>
    </source>
</evidence>
<dbReference type="GO" id="GO:0009436">
    <property type="term" value="P:glyoxylate catabolic process"/>
    <property type="evidence" value="ECO:0007669"/>
    <property type="project" value="TreeGrafter"/>
</dbReference>
<evidence type="ECO:0000256" key="25">
    <source>
        <dbReference type="ARBA" id="ARBA00043798"/>
    </source>
</evidence>
<accession>A0A0Q9WJ19</accession>
<dbReference type="Gene3D" id="3.40.640.10">
    <property type="entry name" value="Type I PLP-dependent aspartate aminotransferase-like (Major domain)"/>
    <property type="match status" value="1"/>
</dbReference>
<evidence type="ECO:0000256" key="9">
    <source>
        <dbReference type="ARBA" id="ARBA00022946"/>
    </source>
</evidence>
<comment type="catalytic activity">
    <reaction evidence="18">
        <text>N(omega),N(omega)-dimethyl-L-arginine + pyruvate = 5-(3,3-dimethylguanidino)-2-oxopentanoate + L-alanine</text>
        <dbReference type="Rhea" id="RHEA:77303"/>
        <dbReference type="ChEBI" id="CHEBI:15361"/>
        <dbReference type="ChEBI" id="CHEBI:57972"/>
        <dbReference type="ChEBI" id="CHEBI:58326"/>
        <dbReference type="ChEBI" id="CHEBI:197301"/>
    </reaction>
</comment>
<evidence type="ECO:0000256" key="20">
    <source>
        <dbReference type="ARBA" id="ARBA00043726"/>
    </source>
</evidence>
<dbReference type="PANTHER" id="PTHR45688:SF3">
    <property type="entry name" value="ALANINE--GLYOXYLATE AMINOTRANSFERASE 2, MITOCHONDRIAL"/>
    <property type="match status" value="1"/>
</dbReference>
<dbReference type="STRING" id="7244.A0A0Q9WJ19"/>
<comment type="catalytic activity">
    <reaction evidence="26">
        <text>3-oxopropanoate + L-alanine = beta-alanine + pyruvate</text>
        <dbReference type="Rhea" id="RHEA:14077"/>
        <dbReference type="ChEBI" id="CHEBI:15361"/>
        <dbReference type="ChEBI" id="CHEBI:33190"/>
        <dbReference type="ChEBI" id="CHEBI:57966"/>
        <dbReference type="ChEBI" id="CHEBI:57972"/>
        <dbReference type="EC" id="2.6.1.18"/>
    </reaction>
    <physiologicalReaction direction="right-to-left" evidence="26">
        <dbReference type="Rhea" id="RHEA:14079"/>
    </physiologicalReaction>
</comment>
<comment type="catalytic activity">
    <reaction evidence="23">
        <text>N(omega)-methyl-L-arginine + pyruvate = 5-(3-methylguanidino)-2-oxopentanoate + L-alanine</text>
        <dbReference type="Rhea" id="RHEA:77319"/>
        <dbReference type="ChEBI" id="CHEBI:15361"/>
        <dbReference type="ChEBI" id="CHEBI:57972"/>
        <dbReference type="ChEBI" id="CHEBI:114953"/>
        <dbReference type="ChEBI" id="CHEBI:197314"/>
    </reaction>
</comment>
<dbReference type="InterPro" id="IPR015421">
    <property type="entry name" value="PyrdxlP-dep_Trfase_major"/>
</dbReference>
<comment type="subcellular location">
    <subcellularLocation>
        <location evidence="2">Mitochondrion</location>
    </subcellularLocation>
</comment>
<comment type="catalytic activity">
    <reaction evidence="37">
        <text>N(omega),N('omega)-dimethyl-L-arginine + glyoxylate = 5-(3,3'-dimethylguanidino)-2-oxopentanoate + glycine</text>
        <dbReference type="Rhea" id="RHEA:77315"/>
        <dbReference type="ChEBI" id="CHEBI:36655"/>
        <dbReference type="ChEBI" id="CHEBI:57305"/>
        <dbReference type="ChEBI" id="CHEBI:197308"/>
        <dbReference type="ChEBI" id="CHEBI:197310"/>
    </reaction>
</comment>
<dbReference type="GO" id="GO:0005739">
    <property type="term" value="C:mitochondrion"/>
    <property type="evidence" value="ECO:0007669"/>
    <property type="project" value="UniProtKB-SubCell"/>
</dbReference>
<dbReference type="GO" id="GO:0016223">
    <property type="term" value="F:beta-alanine:pyruvate transaminase activity"/>
    <property type="evidence" value="ECO:0007669"/>
    <property type="project" value="UniProtKB-EC"/>
</dbReference>
<evidence type="ECO:0000256" key="37">
    <source>
        <dbReference type="ARBA" id="ARBA00049480"/>
    </source>
</evidence>
<comment type="catalytic activity">
    <reaction evidence="34">
        <text>N(omega),N(omega)-dimethyl-L-arginine + 2-oxobutanoate = 5-(3,3-dimethylguanidino)-2-oxopentanoate + (2S)-2-aminobutanoate</text>
        <dbReference type="Rhea" id="RHEA:77351"/>
        <dbReference type="ChEBI" id="CHEBI:16763"/>
        <dbReference type="ChEBI" id="CHEBI:58326"/>
        <dbReference type="ChEBI" id="CHEBI:74359"/>
        <dbReference type="ChEBI" id="CHEBI:197301"/>
    </reaction>
</comment>
<dbReference type="EMBL" id="CH940647">
    <property type="protein sequence ID" value="KRF84681.1"/>
    <property type="molecule type" value="Genomic_DNA"/>
</dbReference>
<dbReference type="OrthoDB" id="10261433at2759"/>
<dbReference type="InterPro" id="IPR015424">
    <property type="entry name" value="PyrdxlP-dep_Trfase"/>
</dbReference>
<comment type="catalytic activity">
    <reaction evidence="21">
        <text>N(omega),N(omega)-dimethyl-L-arginine + oxaloacetate = 5-(3,3-dimethylguanidino)-2-oxopentanoate + L-aspartate</text>
        <dbReference type="Rhea" id="RHEA:77343"/>
        <dbReference type="ChEBI" id="CHEBI:16452"/>
        <dbReference type="ChEBI" id="CHEBI:29991"/>
        <dbReference type="ChEBI" id="CHEBI:58326"/>
        <dbReference type="ChEBI" id="CHEBI:197301"/>
    </reaction>
</comment>